<feature type="domain" description="Novel STAND NTPase 3" evidence="2">
    <location>
        <begin position="183"/>
        <end position="338"/>
    </location>
</feature>
<dbReference type="InterPro" id="IPR049050">
    <property type="entry name" value="nSTAND3"/>
</dbReference>
<dbReference type="AlphaFoldDB" id="A0A6I3XIK1"/>
<comment type="caution">
    <text evidence="3">The sequence shown here is derived from an EMBL/GenBank/DDBJ whole genome shotgun (WGS) entry which is preliminary data.</text>
</comment>
<evidence type="ECO:0000313" key="4">
    <source>
        <dbReference type="Proteomes" id="UP000431684"/>
    </source>
</evidence>
<keyword evidence="4" id="KW-1185">Reference proteome</keyword>
<dbReference type="OrthoDB" id="6402428at2"/>
<evidence type="ECO:0000313" key="3">
    <source>
        <dbReference type="EMBL" id="MUI13471.1"/>
    </source>
</evidence>
<evidence type="ECO:0000256" key="1">
    <source>
        <dbReference type="SAM" id="MobiDB-lite"/>
    </source>
</evidence>
<reference evidence="3 4" key="1">
    <citation type="submission" date="2019-11" db="EMBL/GenBank/DDBJ databases">
        <title>Draft Genome Sequences of Six Type Strains of the Genus Massilia.</title>
        <authorList>
            <person name="Miess H."/>
            <person name="Frediansyah A."/>
            <person name="Goeker M."/>
            <person name="Gross H."/>
        </authorList>
    </citation>
    <scope>NUCLEOTIDE SEQUENCE [LARGE SCALE GENOMIC DNA]</scope>
    <source>
        <strain evidence="3 4">DSM 17513</strain>
    </source>
</reference>
<name>A0A6I3XIK1_9BURK</name>
<evidence type="ECO:0000259" key="2">
    <source>
        <dbReference type="Pfam" id="PF20720"/>
    </source>
</evidence>
<feature type="region of interest" description="Disordered" evidence="1">
    <location>
        <begin position="715"/>
        <end position="760"/>
    </location>
</feature>
<sequence>MYDLHRLGWNSFQQLCLTIAREVLGQTTQSFLDSNDAGRDGAFAGQWEPAPGQSLCGNFVIQCKFSSKAGYLLSVSDIAGELPKVSKLAAGGLCAVYVLMTNAGVSGKQEASIRSALLGSGARHVLIYGSTWIEEQIRENTRLRMLVPRLYGLGDLSQILDERAYAQARAVLESLREDLAKVVITDSYRKAVSALDEHGFVLLIGEPAAGKTTIASMLAMAAADKWKSSVLKLADPGKVVERWNVDEPSQFFWIDDAFGVTQYESPLVHGWNHSLAQVRAMLRKGAKIVMTSRDYIYNRARQDLKESAFPLLGESQVVIDVHDLSEIERQQILYNHLKLGRQPASFREAAEPHLEYVAAHARFIPETARRIADPLFTKELYLSEYHLGQFVEKREQLLLEVIQGLDASSKAALGLIYMRKDSLDSPVVLEGSEPEALGRLGSTLGECIAALGALNGSLVAHMQTEDRNVWRFKHPTIGDAYAATLAFSPDLLGIFLIGSSTQNLISQVTCGNVGVEKAVVVPKSLFPSMSARLREFSASDNYKTGWMSSWGARRAIYLFLASRCSKEFLALYIEQDPDILTRVSKPGLSLSVVAEVDLAVRLHGFGLLPEANRKEFVEAVSGYAIDGRDMHALRDTGIRSVFTDKEFDDFVERVRTDLLPNLDQVRMNAQSEHQSDVPPDEHMQDVLESLNTLGRYFSDDHGAVKAIERETRLANQWIDETEPPEPKVGPRALGAVEPSEERRGTRSIFDDIADDGDCAA</sequence>
<dbReference type="InterPro" id="IPR027417">
    <property type="entry name" value="P-loop_NTPase"/>
</dbReference>
<organism evidence="3 4">
    <name type="scientific">Pseudoduganella dura</name>
    <dbReference type="NCBI Taxonomy" id="321982"/>
    <lineage>
        <taxon>Bacteria</taxon>
        <taxon>Pseudomonadati</taxon>
        <taxon>Pseudomonadota</taxon>
        <taxon>Betaproteobacteria</taxon>
        <taxon>Burkholderiales</taxon>
        <taxon>Oxalobacteraceae</taxon>
        <taxon>Telluria group</taxon>
        <taxon>Pseudoduganella</taxon>
    </lineage>
</organism>
<dbReference type="Pfam" id="PF20720">
    <property type="entry name" value="nSTAND3"/>
    <property type="match status" value="1"/>
</dbReference>
<dbReference type="EMBL" id="WNWM01000002">
    <property type="protein sequence ID" value="MUI13471.1"/>
    <property type="molecule type" value="Genomic_DNA"/>
</dbReference>
<gene>
    <name evidence="3" type="ORF">GJV26_13520</name>
</gene>
<protein>
    <recommendedName>
        <fullName evidence="2">Novel STAND NTPase 3 domain-containing protein</fullName>
    </recommendedName>
</protein>
<dbReference type="SUPFAM" id="SSF52540">
    <property type="entry name" value="P-loop containing nucleoside triphosphate hydrolases"/>
    <property type="match status" value="1"/>
</dbReference>
<accession>A0A6I3XIK1</accession>
<dbReference type="Proteomes" id="UP000431684">
    <property type="component" value="Unassembled WGS sequence"/>
</dbReference>
<proteinExistence type="predicted"/>
<dbReference type="RefSeq" id="WP_155709260.1">
    <property type="nucleotide sequence ID" value="NZ_BMWU01000006.1"/>
</dbReference>
<feature type="compositionally biased region" description="Acidic residues" evidence="1">
    <location>
        <begin position="751"/>
        <end position="760"/>
    </location>
</feature>